<sequence length="181" mass="20611">MLPFHEWTLVLNYLYYRYNTIVLRHSQYPPILQSPSWNLAVPFKEQRHHRSPSESIGNNYTPSASNLKIKDLQNKFSYVRASTTLVSPRLRPLFPSKASPPVEKKLKLASKSKPFAERESTQVALSLLSHSNGHDLYNSASVHPGSRPMTPTEQLNSMVNQEEEISKSMGEPSERDLEASF</sequence>
<keyword evidence="3" id="KW-1185">Reference proteome</keyword>
<accession>A0A662YU16</accession>
<dbReference type="Proteomes" id="UP000289886">
    <property type="component" value="Unassembled WGS sequence"/>
</dbReference>
<comment type="caution">
    <text evidence="2">The sequence shown here is derived from an EMBL/GenBank/DDBJ whole genome shotgun (WGS) entry which is preliminary data.</text>
</comment>
<dbReference type="AlphaFoldDB" id="A0A662YU16"/>
<feature type="region of interest" description="Disordered" evidence="1">
    <location>
        <begin position="136"/>
        <end position="181"/>
    </location>
</feature>
<feature type="compositionally biased region" description="Basic and acidic residues" evidence="1">
    <location>
        <begin position="172"/>
        <end position="181"/>
    </location>
</feature>
<evidence type="ECO:0000313" key="3">
    <source>
        <dbReference type="Proteomes" id="UP000289886"/>
    </source>
</evidence>
<feature type="compositionally biased region" description="Polar residues" evidence="1">
    <location>
        <begin position="149"/>
        <end position="160"/>
    </location>
</feature>
<proteinExistence type="predicted"/>
<name>A0A662YU16_ACIRT</name>
<reference evidence="2 3" key="1">
    <citation type="submission" date="2019-01" db="EMBL/GenBank/DDBJ databases">
        <title>Draft Genome and Complete Hox-Cluster Characterization of the Sterlet Sturgeon (Acipenser ruthenus).</title>
        <authorList>
            <person name="Wei Q."/>
        </authorList>
    </citation>
    <scope>NUCLEOTIDE SEQUENCE [LARGE SCALE GENOMIC DNA]</scope>
    <source>
        <strain evidence="2">WHYD16114868_AA</strain>
        <tissue evidence="2">Blood</tissue>
    </source>
</reference>
<evidence type="ECO:0000313" key="2">
    <source>
        <dbReference type="EMBL" id="RXM99962.1"/>
    </source>
</evidence>
<dbReference type="EMBL" id="SCEB01000267">
    <property type="protein sequence ID" value="RXM99962.1"/>
    <property type="molecule type" value="Genomic_DNA"/>
</dbReference>
<evidence type="ECO:0000256" key="1">
    <source>
        <dbReference type="SAM" id="MobiDB-lite"/>
    </source>
</evidence>
<organism evidence="2 3">
    <name type="scientific">Acipenser ruthenus</name>
    <name type="common">Sterlet sturgeon</name>
    <dbReference type="NCBI Taxonomy" id="7906"/>
    <lineage>
        <taxon>Eukaryota</taxon>
        <taxon>Metazoa</taxon>
        <taxon>Chordata</taxon>
        <taxon>Craniata</taxon>
        <taxon>Vertebrata</taxon>
        <taxon>Euteleostomi</taxon>
        <taxon>Actinopterygii</taxon>
        <taxon>Chondrostei</taxon>
        <taxon>Acipenseriformes</taxon>
        <taxon>Acipenseridae</taxon>
        <taxon>Acipenser</taxon>
    </lineage>
</organism>
<protein>
    <submittedName>
        <fullName evidence="2">Dynein heavy chain 3, axonemal</fullName>
    </submittedName>
</protein>
<gene>
    <name evidence="2" type="ORF">EOD39_10527</name>
</gene>